<dbReference type="InterPro" id="IPR007183">
    <property type="entry name" value="UPF0280"/>
</dbReference>
<dbReference type="EMBL" id="CP002009">
    <property type="protein sequence ID" value="ADG13711.1"/>
    <property type="molecule type" value="Genomic_DNA"/>
</dbReference>
<proteinExistence type="inferred from homology"/>
<dbReference type="SUPFAM" id="SSF143631">
    <property type="entry name" value="ApbE-like"/>
    <property type="match status" value="1"/>
</dbReference>
<protein>
    <recommendedName>
        <fullName evidence="1">UPF0280 protein Metin_1053</fullName>
    </recommendedName>
</protein>
<comment type="similarity">
    <text evidence="1">Belongs to the UPF0280 family.</text>
</comment>
<dbReference type="RefSeq" id="WP_013100456.1">
    <property type="nucleotide sequence ID" value="NC_014122.1"/>
</dbReference>
<dbReference type="PIRSF" id="PIRSF006421">
    <property type="entry name" value="UCP006421"/>
    <property type="match status" value="1"/>
</dbReference>
<evidence type="ECO:0000313" key="3">
    <source>
        <dbReference type="Proteomes" id="UP000002061"/>
    </source>
</evidence>
<dbReference type="InterPro" id="IPR037456">
    <property type="entry name" value="MA1715-like"/>
</dbReference>
<reference evidence="2" key="1">
    <citation type="submission" date="2010-04" db="EMBL/GenBank/DDBJ databases">
        <title>Complete sequence of Methanocaldococcus infernus ME.</title>
        <authorList>
            <consortium name="US DOE Joint Genome Institute"/>
            <person name="Lucas S."/>
            <person name="Copeland A."/>
            <person name="Lapidus A."/>
            <person name="Cheng J.-F."/>
            <person name="Bruce D."/>
            <person name="Goodwin L."/>
            <person name="Pitluck S."/>
            <person name="Munk A.C."/>
            <person name="Detter J.C."/>
            <person name="Han C."/>
            <person name="Tapia R."/>
            <person name="Land M."/>
            <person name="Hauser L."/>
            <person name="Kyrpides N."/>
            <person name="Mikhailova N."/>
            <person name="Sieprawska-Lupa M."/>
            <person name="Whitman W.B."/>
            <person name="Woyke T."/>
        </authorList>
    </citation>
    <scope>NUCLEOTIDE SEQUENCE [LARGE SCALE GENOMIC DNA]</scope>
    <source>
        <strain evidence="2">ME</strain>
    </source>
</reference>
<dbReference type="GeneID" id="9132071"/>
<dbReference type="NCBIfam" id="NF003321">
    <property type="entry name" value="PRK04334.1-1"/>
    <property type="match status" value="1"/>
</dbReference>
<name>D5VT08_METIM</name>
<dbReference type="HOGENOM" id="CLU_074757_0_0_2"/>
<dbReference type="OrthoDB" id="50299at2157"/>
<organism evidence="2 3">
    <name type="scientific">Methanocaldococcus infernus (strain DSM 11812 / JCM 15783 / ME)</name>
    <dbReference type="NCBI Taxonomy" id="573063"/>
    <lineage>
        <taxon>Archaea</taxon>
        <taxon>Methanobacteriati</taxon>
        <taxon>Methanobacteriota</taxon>
        <taxon>Methanomada group</taxon>
        <taxon>Methanococci</taxon>
        <taxon>Methanococcales</taxon>
        <taxon>Methanocaldococcaceae</taxon>
        <taxon>Methanocaldococcus</taxon>
    </lineage>
</organism>
<dbReference type="AlphaFoldDB" id="D5VT08"/>
<sequence length="237" mass="25729">MFRRRVIIKETNLLVKLKDQRYFKFVEENVIRLRAELEHYILKNPYFLTSLTPIYVEEAPEIIKLMSLSSIKANVGPMASVAGAIAELSIRDVPTEAIADNGGDIALKTKKAIVGLYSGSSPISGEIGFLIKNKKFYGVCTSSATVGHSISFGNADSVTVFAKSPALADASATAICNVTIGKDKEEMIQRGLERADNIEGIDGVFIVVGELVGVKGKIPKVIKTDKKATLGELFDIY</sequence>
<evidence type="ECO:0000313" key="2">
    <source>
        <dbReference type="EMBL" id="ADG13711.1"/>
    </source>
</evidence>
<evidence type="ECO:0000256" key="1">
    <source>
        <dbReference type="HAMAP-Rule" id="MF_01079"/>
    </source>
</evidence>
<dbReference type="Proteomes" id="UP000002061">
    <property type="component" value="Chromosome"/>
</dbReference>
<keyword evidence="2" id="KW-0449">Lipoprotein</keyword>
<dbReference type="eggNOG" id="arCOG04376">
    <property type="taxonomic scope" value="Archaea"/>
</dbReference>
<dbReference type="Gene3D" id="3.10.520.10">
    <property type="entry name" value="ApbE-like domains"/>
    <property type="match status" value="1"/>
</dbReference>
<gene>
    <name evidence="2" type="ordered locus">Metin_1053</name>
</gene>
<keyword evidence="3" id="KW-1185">Reference proteome</keyword>
<dbReference type="HAMAP" id="MF_01079">
    <property type="entry name" value="UPF0280"/>
    <property type="match status" value="1"/>
</dbReference>
<dbReference type="InterPro" id="IPR003374">
    <property type="entry name" value="ApbE-like_sf"/>
</dbReference>
<dbReference type="KEGG" id="mif:Metin_1053"/>
<dbReference type="STRING" id="573063.Metin_1053"/>
<accession>D5VT08</accession>